<dbReference type="Proteomes" id="UP001244011">
    <property type="component" value="Unassembled WGS sequence"/>
</dbReference>
<reference evidence="1" key="1">
    <citation type="submission" date="2023-06" db="EMBL/GenBank/DDBJ databases">
        <title>Genome-scale phylogeny and comparative genomics of the fungal order Sordariales.</title>
        <authorList>
            <consortium name="Lawrence Berkeley National Laboratory"/>
            <person name="Hensen N."/>
            <person name="Bonometti L."/>
            <person name="Westerberg I."/>
            <person name="Brannstrom I.O."/>
            <person name="Guillou S."/>
            <person name="Cros-Aarteil S."/>
            <person name="Calhoun S."/>
            <person name="Haridas S."/>
            <person name="Kuo A."/>
            <person name="Mondo S."/>
            <person name="Pangilinan J."/>
            <person name="Riley R."/>
            <person name="Labutti K."/>
            <person name="Andreopoulos B."/>
            <person name="Lipzen A."/>
            <person name="Chen C."/>
            <person name="Yanf M."/>
            <person name="Daum C."/>
            <person name="Ng V."/>
            <person name="Clum A."/>
            <person name="Steindorff A."/>
            <person name="Ohm R."/>
            <person name="Martin F."/>
            <person name="Silar P."/>
            <person name="Natvig D."/>
            <person name="Lalanne C."/>
            <person name="Gautier V."/>
            <person name="Ament-Velasquez S.L."/>
            <person name="Kruys A."/>
            <person name="Hutchinson M.I."/>
            <person name="Powell A.J."/>
            <person name="Barry K."/>
            <person name="Miller A.N."/>
            <person name="Grigoriev I.V."/>
            <person name="Debuchy R."/>
            <person name="Gladieux P."/>
            <person name="Thoren M.H."/>
            <person name="Johannesson H."/>
        </authorList>
    </citation>
    <scope>NUCLEOTIDE SEQUENCE</scope>
    <source>
        <strain evidence="1">8032-3</strain>
    </source>
</reference>
<name>A0AAJ0FNK5_9PEZI</name>
<dbReference type="Gene3D" id="1.10.510.10">
    <property type="entry name" value="Transferase(Phosphotransferase) domain 1"/>
    <property type="match status" value="2"/>
</dbReference>
<organism evidence="1 2">
    <name type="scientific">Phialemonium atrogriseum</name>
    <dbReference type="NCBI Taxonomy" id="1093897"/>
    <lineage>
        <taxon>Eukaryota</taxon>
        <taxon>Fungi</taxon>
        <taxon>Dikarya</taxon>
        <taxon>Ascomycota</taxon>
        <taxon>Pezizomycotina</taxon>
        <taxon>Sordariomycetes</taxon>
        <taxon>Sordariomycetidae</taxon>
        <taxon>Cephalothecales</taxon>
        <taxon>Cephalothecaceae</taxon>
        <taxon>Phialemonium</taxon>
    </lineage>
</organism>
<accession>A0AAJ0FNK5</accession>
<comment type="caution">
    <text evidence="1">The sequence shown here is derived from an EMBL/GenBank/DDBJ whole genome shotgun (WGS) entry which is preliminary data.</text>
</comment>
<dbReference type="GeneID" id="85306946"/>
<evidence type="ECO:0000313" key="1">
    <source>
        <dbReference type="EMBL" id="KAK1769094.1"/>
    </source>
</evidence>
<proteinExistence type="predicted"/>
<dbReference type="SUPFAM" id="SSF56112">
    <property type="entry name" value="Protein kinase-like (PK-like)"/>
    <property type="match status" value="1"/>
</dbReference>
<gene>
    <name evidence="1" type="ORF">QBC33DRAFT_341677</name>
</gene>
<evidence type="ECO:0008006" key="3">
    <source>
        <dbReference type="Google" id="ProtNLM"/>
    </source>
</evidence>
<sequence length="153" mass="16637">MLLTRLPPLGQPAHCFPGRLGPLPGGRGRDPRAIGVEASRRHPLLCLSVHAGGVPARLPPALYKAGQARIGGEHGGSVMPMQYRAPEVILDMKWGHPVHDWSVGLSAWNPPSALAGNEKTQFVDFSQSLLCWLPGDRLTVGKAYYHPWLRLNS</sequence>
<dbReference type="EMBL" id="MU839003">
    <property type="protein sequence ID" value="KAK1769094.1"/>
    <property type="molecule type" value="Genomic_DNA"/>
</dbReference>
<dbReference type="InterPro" id="IPR011009">
    <property type="entry name" value="Kinase-like_dom_sf"/>
</dbReference>
<keyword evidence="2" id="KW-1185">Reference proteome</keyword>
<dbReference type="RefSeq" id="XP_060285307.1">
    <property type="nucleotide sequence ID" value="XM_060423759.1"/>
</dbReference>
<dbReference type="AlphaFoldDB" id="A0AAJ0FNK5"/>
<protein>
    <recommendedName>
        <fullName evidence="3">Protein kinase domain-containing protein</fullName>
    </recommendedName>
</protein>
<evidence type="ECO:0000313" key="2">
    <source>
        <dbReference type="Proteomes" id="UP001244011"/>
    </source>
</evidence>